<keyword evidence="3" id="KW-1185">Reference proteome</keyword>
<feature type="compositionally biased region" description="Polar residues" evidence="1">
    <location>
        <begin position="73"/>
        <end position="105"/>
    </location>
</feature>
<evidence type="ECO:0000313" key="2">
    <source>
        <dbReference type="EMBL" id="KAK5971746.1"/>
    </source>
</evidence>
<comment type="caution">
    <text evidence="2">The sequence shown here is derived from an EMBL/GenBank/DDBJ whole genome shotgun (WGS) entry which is preliminary data.</text>
</comment>
<dbReference type="EMBL" id="WIXE01017430">
    <property type="protein sequence ID" value="KAK5971746.1"/>
    <property type="molecule type" value="Genomic_DNA"/>
</dbReference>
<protein>
    <submittedName>
        <fullName evidence="2">Uncharacterized protein</fullName>
    </submittedName>
</protein>
<reference evidence="2 3" key="1">
    <citation type="submission" date="2019-10" db="EMBL/GenBank/DDBJ databases">
        <title>Assembly and Annotation for the nematode Trichostrongylus colubriformis.</title>
        <authorList>
            <person name="Martin J."/>
        </authorList>
    </citation>
    <scope>NUCLEOTIDE SEQUENCE [LARGE SCALE GENOMIC DNA]</scope>
    <source>
        <strain evidence="2">G859</strain>
        <tissue evidence="2">Whole worm</tissue>
    </source>
</reference>
<name>A0AAN8IFQ5_TRICO</name>
<feature type="compositionally biased region" description="Low complexity" evidence="1">
    <location>
        <begin position="1"/>
        <end position="17"/>
    </location>
</feature>
<feature type="compositionally biased region" description="Pro residues" evidence="1">
    <location>
        <begin position="18"/>
        <end position="31"/>
    </location>
</feature>
<feature type="non-terminal residue" evidence="2">
    <location>
        <position position="214"/>
    </location>
</feature>
<evidence type="ECO:0000256" key="1">
    <source>
        <dbReference type="SAM" id="MobiDB-lite"/>
    </source>
</evidence>
<feature type="region of interest" description="Disordered" evidence="1">
    <location>
        <begin position="1"/>
        <end position="165"/>
    </location>
</feature>
<gene>
    <name evidence="2" type="ORF">GCK32_017322</name>
</gene>
<evidence type="ECO:0000313" key="3">
    <source>
        <dbReference type="Proteomes" id="UP001331761"/>
    </source>
</evidence>
<dbReference type="Proteomes" id="UP001331761">
    <property type="component" value="Unassembled WGS sequence"/>
</dbReference>
<organism evidence="2 3">
    <name type="scientific">Trichostrongylus colubriformis</name>
    <name type="common">Black scour worm</name>
    <dbReference type="NCBI Taxonomy" id="6319"/>
    <lineage>
        <taxon>Eukaryota</taxon>
        <taxon>Metazoa</taxon>
        <taxon>Ecdysozoa</taxon>
        <taxon>Nematoda</taxon>
        <taxon>Chromadorea</taxon>
        <taxon>Rhabditida</taxon>
        <taxon>Rhabditina</taxon>
        <taxon>Rhabditomorpha</taxon>
        <taxon>Strongyloidea</taxon>
        <taxon>Trichostrongylidae</taxon>
        <taxon>Trichostrongylus</taxon>
    </lineage>
</organism>
<feature type="non-terminal residue" evidence="2">
    <location>
        <position position="1"/>
    </location>
</feature>
<sequence>HPPISPSSVGSSSLMSPTGPPPSHPPPPLPPRELTRQTSNDLRSPPPLPPRNPSIRLPDPVSTDLIVRLNLPETESTPNTQNSSVETVQQPPNPAQRGSSTSNDSLLMPSGETVNGSGRRRGHTKTNSLDRGLTLAKSLKAGPFPPPSNKSNSLTRQELDDDGEECARNTAAEGVILQITTKIIGDQSVRVSVSRPPLRFPVKCVVVDNTGEGE</sequence>
<proteinExistence type="predicted"/>
<accession>A0AAN8IFQ5</accession>
<dbReference type="AlphaFoldDB" id="A0AAN8IFQ5"/>